<dbReference type="AlphaFoldDB" id="A0A238W8R8"/>
<evidence type="ECO:0000313" key="2">
    <source>
        <dbReference type="EMBL" id="SNR42684.1"/>
    </source>
</evidence>
<dbReference type="Proteomes" id="UP000198420">
    <property type="component" value="Unassembled WGS sequence"/>
</dbReference>
<evidence type="ECO:0000313" key="3">
    <source>
        <dbReference type="Proteomes" id="UP000198420"/>
    </source>
</evidence>
<dbReference type="EMBL" id="FZNP01000002">
    <property type="protein sequence ID" value="SNR42684.1"/>
    <property type="molecule type" value="Genomic_DNA"/>
</dbReference>
<dbReference type="OrthoDB" id="3515089at2"/>
<dbReference type="RefSeq" id="WP_089310983.1">
    <property type="nucleotide sequence ID" value="NZ_FZNP01000002.1"/>
</dbReference>
<keyword evidence="3" id="KW-1185">Reference proteome</keyword>
<gene>
    <name evidence="2" type="ORF">SAMN06265355_102811</name>
</gene>
<protein>
    <submittedName>
        <fullName evidence="2">Uncharacterized protein</fullName>
    </submittedName>
</protein>
<accession>A0A238W8R8</accession>
<organism evidence="2 3">
    <name type="scientific">Actinomadura mexicana</name>
    <dbReference type="NCBI Taxonomy" id="134959"/>
    <lineage>
        <taxon>Bacteria</taxon>
        <taxon>Bacillati</taxon>
        <taxon>Actinomycetota</taxon>
        <taxon>Actinomycetes</taxon>
        <taxon>Streptosporangiales</taxon>
        <taxon>Thermomonosporaceae</taxon>
        <taxon>Actinomadura</taxon>
    </lineage>
</organism>
<name>A0A238W8R8_9ACTN</name>
<reference evidence="3" key="1">
    <citation type="submission" date="2017-06" db="EMBL/GenBank/DDBJ databases">
        <authorList>
            <person name="Varghese N."/>
            <person name="Submissions S."/>
        </authorList>
    </citation>
    <scope>NUCLEOTIDE SEQUENCE [LARGE SCALE GENOMIC DNA]</scope>
    <source>
        <strain evidence="3">DSM 44485</strain>
    </source>
</reference>
<sequence>MWHSRITFTLKLRHLMPVPMFALLLSFVGAVQPARAAQPQPWQPVKTNDFSQYDLMSAVTATGPRNAWTFVTGDQHDRIVAQHWNGRAWRDVAVPAGLPGEIREASATSASNTWAVGDSDNASRGSYALRWNGRKWVVAHRWATGVVSGVTAAGPDKAWVFSDNRRDAGVGTWHFDGRRWTQIQLPYSIERASAVSARDIWAIGNDSSDSFKVIAHYDGTAWTQVPAGDGLPDDIRGGEGEPSQQVFLSDVVAVSATQVWVTGTVWRTDDLGVTELPVAARWDGSRWQKVDVPGSWRPRVAAADGHGGLWISGDGDPREAGRDVPVLMHRSSDGTWSSSTVQAGNRTAYVDGMALVPGTSTLWGVGQLRPADESSSDGAIFRQGR</sequence>
<keyword evidence="1" id="KW-0732">Signal</keyword>
<evidence type="ECO:0000256" key="1">
    <source>
        <dbReference type="SAM" id="SignalP"/>
    </source>
</evidence>
<feature type="chain" id="PRO_5012330879" evidence="1">
    <location>
        <begin position="37"/>
        <end position="385"/>
    </location>
</feature>
<feature type="signal peptide" evidence="1">
    <location>
        <begin position="1"/>
        <end position="36"/>
    </location>
</feature>
<proteinExistence type="predicted"/>